<protein>
    <submittedName>
        <fullName evidence="1">Uncharacterized protein</fullName>
    </submittedName>
</protein>
<evidence type="ECO:0000313" key="1">
    <source>
        <dbReference type="EMBL" id="ORC85963.1"/>
    </source>
</evidence>
<dbReference type="Proteomes" id="UP000192257">
    <property type="component" value="Unassembled WGS sequence"/>
</dbReference>
<accession>A0A1X0NN88</accession>
<organism evidence="1 2">
    <name type="scientific">Trypanosoma theileri</name>
    <dbReference type="NCBI Taxonomy" id="67003"/>
    <lineage>
        <taxon>Eukaryota</taxon>
        <taxon>Discoba</taxon>
        <taxon>Euglenozoa</taxon>
        <taxon>Kinetoplastea</taxon>
        <taxon>Metakinetoplastina</taxon>
        <taxon>Trypanosomatida</taxon>
        <taxon>Trypanosomatidae</taxon>
        <taxon>Trypanosoma</taxon>
    </lineage>
</organism>
<keyword evidence="2" id="KW-1185">Reference proteome</keyword>
<dbReference type="AlphaFoldDB" id="A0A1X0NN88"/>
<evidence type="ECO:0000313" key="2">
    <source>
        <dbReference type="Proteomes" id="UP000192257"/>
    </source>
</evidence>
<dbReference type="VEuPathDB" id="TriTrypDB:TM35_000311490"/>
<sequence length="118" mass="13290">MWGRWVELGFWRSWLAQRSQRVALRFWLGLEGARAVVIPPVPPHASTIKGRGLSVGKRKTKKQQTQNFQELEGIKEERGVALGAIKRWGNNVKGIVLTKGVPHTPRTSRGNRKGQGKK</sequence>
<dbReference type="EMBL" id="NBCO01000031">
    <property type="protein sequence ID" value="ORC85963.1"/>
    <property type="molecule type" value="Genomic_DNA"/>
</dbReference>
<dbReference type="GeneID" id="39988410"/>
<name>A0A1X0NN88_9TRYP</name>
<comment type="caution">
    <text evidence="1">The sequence shown here is derived from an EMBL/GenBank/DDBJ whole genome shotgun (WGS) entry which is preliminary data.</text>
</comment>
<proteinExistence type="predicted"/>
<reference evidence="1 2" key="1">
    <citation type="submission" date="2017-03" db="EMBL/GenBank/DDBJ databases">
        <title>An alternative strategy for trypanosome survival in the mammalian bloodstream revealed through genome and transcriptome analysis of the ubiquitous bovine parasite Trypanosoma (Megatrypanum) theileri.</title>
        <authorList>
            <person name="Kelly S."/>
            <person name="Ivens A."/>
            <person name="Mott A."/>
            <person name="O'Neill E."/>
            <person name="Emms D."/>
            <person name="Macleod O."/>
            <person name="Voorheis P."/>
            <person name="Matthews J."/>
            <person name="Matthews K."/>
            <person name="Carrington M."/>
        </authorList>
    </citation>
    <scope>NUCLEOTIDE SEQUENCE [LARGE SCALE GENOMIC DNA]</scope>
    <source>
        <strain evidence="1">Edinburgh</strain>
    </source>
</reference>
<dbReference type="RefSeq" id="XP_028880029.1">
    <property type="nucleotide sequence ID" value="XM_029028630.1"/>
</dbReference>
<gene>
    <name evidence="1" type="ORF">TM35_000311490</name>
</gene>